<keyword evidence="2" id="KW-0812">Transmembrane</keyword>
<accession>A0A5C3QI95</accession>
<feature type="compositionally biased region" description="Polar residues" evidence="1">
    <location>
        <begin position="206"/>
        <end position="223"/>
    </location>
</feature>
<evidence type="ECO:0000256" key="1">
    <source>
        <dbReference type="SAM" id="MobiDB-lite"/>
    </source>
</evidence>
<dbReference type="AlphaFoldDB" id="A0A5C3QI95"/>
<evidence type="ECO:0000256" key="2">
    <source>
        <dbReference type="SAM" id="Phobius"/>
    </source>
</evidence>
<keyword evidence="2" id="KW-1133">Transmembrane helix</keyword>
<name>A0A5C3QI95_9AGAR</name>
<protein>
    <submittedName>
        <fullName evidence="3">Uncharacterized protein</fullName>
    </submittedName>
</protein>
<dbReference type="Proteomes" id="UP000305067">
    <property type="component" value="Unassembled WGS sequence"/>
</dbReference>
<gene>
    <name evidence="3" type="ORF">BDV98DRAFT_568133</name>
</gene>
<keyword evidence="4" id="KW-1185">Reference proteome</keyword>
<sequence length="260" mass="28146">MAPGPGEFPTTTFQIVARAEETCDEQCSLGGKEAKTPIIAGTICGFFIILAWSIGFTIYLRKRRLRNQRLLLEGKDETEIPPEDLLLKPSKSRKKRDRGEGGLIEKRAYDKRQRDAAVADEEDLEGQPKEKVIIPPDPAVLLGVAKPGEYVIPPPKEHHHHHTSSSRKKKKEGNAPGSVDDSGVVLSHTQSLTTEDILGGRMPGPTTASAPQLQDIGQGNPASVSPPEAEPVMPHSQSTQDARSVPTMGRINEDVSMPGG</sequence>
<feature type="compositionally biased region" description="Basic residues" evidence="1">
    <location>
        <begin position="157"/>
        <end position="171"/>
    </location>
</feature>
<reference evidence="3 4" key="1">
    <citation type="journal article" date="2019" name="Nat. Ecol. Evol.">
        <title>Megaphylogeny resolves global patterns of mushroom evolution.</title>
        <authorList>
            <person name="Varga T."/>
            <person name="Krizsan K."/>
            <person name="Foldi C."/>
            <person name="Dima B."/>
            <person name="Sanchez-Garcia M."/>
            <person name="Sanchez-Ramirez S."/>
            <person name="Szollosi G.J."/>
            <person name="Szarkandi J.G."/>
            <person name="Papp V."/>
            <person name="Albert L."/>
            <person name="Andreopoulos W."/>
            <person name="Angelini C."/>
            <person name="Antonin V."/>
            <person name="Barry K.W."/>
            <person name="Bougher N.L."/>
            <person name="Buchanan P."/>
            <person name="Buyck B."/>
            <person name="Bense V."/>
            <person name="Catcheside P."/>
            <person name="Chovatia M."/>
            <person name="Cooper J."/>
            <person name="Damon W."/>
            <person name="Desjardin D."/>
            <person name="Finy P."/>
            <person name="Geml J."/>
            <person name="Haridas S."/>
            <person name="Hughes K."/>
            <person name="Justo A."/>
            <person name="Karasinski D."/>
            <person name="Kautmanova I."/>
            <person name="Kiss B."/>
            <person name="Kocsube S."/>
            <person name="Kotiranta H."/>
            <person name="LaButti K.M."/>
            <person name="Lechner B.E."/>
            <person name="Liimatainen K."/>
            <person name="Lipzen A."/>
            <person name="Lukacs Z."/>
            <person name="Mihaltcheva S."/>
            <person name="Morgado L.N."/>
            <person name="Niskanen T."/>
            <person name="Noordeloos M.E."/>
            <person name="Ohm R.A."/>
            <person name="Ortiz-Santana B."/>
            <person name="Ovrebo C."/>
            <person name="Racz N."/>
            <person name="Riley R."/>
            <person name="Savchenko A."/>
            <person name="Shiryaev A."/>
            <person name="Soop K."/>
            <person name="Spirin V."/>
            <person name="Szebenyi C."/>
            <person name="Tomsovsky M."/>
            <person name="Tulloss R.E."/>
            <person name="Uehling J."/>
            <person name="Grigoriev I.V."/>
            <person name="Vagvolgyi C."/>
            <person name="Papp T."/>
            <person name="Martin F.M."/>
            <person name="Miettinen O."/>
            <person name="Hibbett D.S."/>
            <person name="Nagy L.G."/>
        </authorList>
    </citation>
    <scope>NUCLEOTIDE SEQUENCE [LARGE SCALE GENOMIC DNA]</scope>
    <source>
        <strain evidence="3 4">CBS 309.79</strain>
    </source>
</reference>
<keyword evidence="2" id="KW-0472">Membrane</keyword>
<evidence type="ECO:0000313" key="3">
    <source>
        <dbReference type="EMBL" id="TFL01472.1"/>
    </source>
</evidence>
<dbReference type="OrthoDB" id="3184377at2759"/>
<feature type="region of interest" description="Disordered" evidence="1">
    <location>
        <begin position="148"/>
        <end position="260"/>
    </location>
</feature>
<evidence type="ECO:0000313" key="4">
    <source>
        <dbReference type="Proteomes" id="UP000305067"/>
    </source>
</evidence>
<proteinExistence type="predicted"/>
<feature type="region of interest" description="Disordered" evidence="1">
    <location>
        <begin position="82"/>
        <end position="132"/>
    </location>
</feature>
<feature type="transmembrane region" description="Helical" evidence="2">
    <location>
        <begin position="38"/>
        <end position="60"/>
    </location>
</feature>
<feature type="compositionally biased region" description="Basic and acidic residues" evidence="1">
    <location>
        <begin position="97"/>
        <end position="117"/>
    </location>
</feature>
<dbReference type="EMBL" id="ML178825">
    <property type="protein sequence ID" value="TFL01472.1"/>
    <property type="molecule type" value="Genomic_DNA"/>
</dbReference>
<organism evidence="3 4">
    <name type="scientific">Pterulicium gracile</name>
    <dbReference type="NCBI Taxonomy" id="1884261"/>
    <lineage>
        <taxon>Eukaryota</taxon>
        <taxon>Fungi</taxon>
        <taxon>Dikarya</taxon>
        <taxon>Basidiomycota</taxon>
        <taxon>Agaricomycotina</taxon>
        <taxon>Agaricomycetes</taxon>
        <taxon>Agaricomycetidae</taxon>
        <taxon>Agaricales</taxon>
        <taxon>Pleurotineae</taxon>
        <taxon>Pterulaceae</taxon>
        <taxon>Pterulicium</taxon>
    </lineage>
</organism>